<name>A0A9J5WSL9_SOLCO</name>
<accession>A0A9J5WSL9</accession>
<evidence type="ECO:0000313" key="2">
    <source>
        <dbReference type="Proteomes" id="UP000824120"/>
    </source>
</evidence>
<dbReference type="AlphaFoldDB" id="A0A9J5WSL9"/>
<sequence length="90" mass="10396">MKIDAQVIPKRESFKYLASIIQGDGEIEDDVAHRIGAGWVKWRPLGFDVNTECGWTNMFIEHFVVATRKHLNKQCRYREIDFEGAEVGNI</sequence>
<dbReference type="Proteomes" id="UP000824120">
    <property type="component" value="Chromosome 11"/>
</dbReference>
<evidence type="ECO:0000313" key="1">
    <source>
        <dbReference type="EMBL" id="KAG5578285.1"/>
    </source>
</evidence>
<organism evidence="1 2">
    <name type="scientific">Solanum commersonii</name>
    <name type="common">Commerson's wild potato</name>
    <name type="synonym">Commerson's nightshade</name>
    <dbReference type="NCBI Taxonomy" id="4109"/>
    <lineage>
        <taxon>Eukaryota</taxon>
        <taxon>Viridiplantae</taxon>
        <taxon>Streptophyta</taxon>
        <taxon>Embryophyta</taxon>
        <taxon>Tracheophyta</taxon>
        <taxon>Spermatophyta</taxon>
        <taxon>Magnoliopsida</taxon>
        <taxon>eudicotyledons</taxon>
        <taxon>Gunneridae</taxon>
        <taxon>Pentapetalae</taxon>
        <taxon>asterids</taxon>
        <taxon>lamiids</taxon>
        <taxon>Solanales</taxon>
        <taxon>Solanaceae</taxon>
        <taxon>Solanoideae</taxon>
        <taxon>Solaneae</taxon>
        <taxon>Solanum</taxon>
    </lineage>
</organism>
<protein>
    <submittedName>
        <fullName evidence="1">Uncharacterized protein</fullName>
    </submittedName>
</protein>
<proteinExistence type="predicted"/>
<reference evidence="1 2" key="1">
    <citation type="submission" date="2020-09" db="EMBL/GenBank/DDBJ databases">
        <title>De no assembly of potato wild relative species, Solanum commersonii.</title>
        <authorList>
            <person name="Cho K."/>
        </authorList>
    </citation>
    <scope>NUCLEOTIDE SEQUENCE [LARGE SCALE GENOMIC DNA]</scope>
    <source>
        <strain evidence="1">LZ3.2</strain>
        <tissue evidence="1">Leaf</tissue>
    </source>
</reference>
<gene>
    <name evidence="1" type="ORF">H5410_058419</name>
</gene>
<keyword evidence="2" id="KW-1185">Reference proteome</keyword>
<dbReference type="EMBL" id="JACXVP010000011">
    <property type="protein sequence ID" value="KAG5578285.1"/>
    <property type="molecule type" value="Genomic_DNA"/>
</dbReference>
<dbReference type="OrthoDB" id="1305822at2759"/>
<comment type="caution">
    <text evidence="1">The sequence shown here is derived from an EMBL/GenBank/DDBJ whole genome shotgun (WGS) entry which is preliminary data.</text>
</comment>